<feature type="compositionally biased region" description="Acidic residues" evidence="2">
    <location>
        <begin position="664"/>
        <end position="718"/>
    </location>
</feature>
<dbReference type="InterPro" id="IPR039340">
    <property type="entry name" value="Tfc4/TFIIIC-102/Sfc4"/>
</dbReference>
<dbReference type="KEGG" id="ngr:NAEGRDRAFT_79599"/>
<dbReference type="Pfam" id="PF13432">
    <property type="entry name" value="TPR_16"/>
    <property type="match status" value="1"/>
</dbReference>
<dbReference type="AlphaFoldDB" id="D2VE24"/>
<evidence type="ECO:0000256" key="1">
    <source>
        <dbReference type="PROSITE-ProRule" id="PRU00339"/>
    </source>
</evidence>
<dbReference type="SMART" id="SM00028">
    <property type="entry name" value="TPR"/>
    <property type="match status" value="8"/>
</dbReference>
<feature type="region of interest" description="Disordered" evidence="2">
    <location>
        <begin position="68"/>
        <end position="87"/>
    </location>
</feature>
<dbReference type="VEuPathDB" id="AmoebaDB:NAEGRDRAFT_79599"/>
<dbReference type="Gene3D" id="1.25.40.10">
    <property type="entry name" value="Tetratricopeptide repeat domain"/>
    <property type="match status" value="2"/>
</dbReference>
<gene>
    <name evidence="3" type="ORF">NAEGRDRAFT_79599</name>
</gene>
<dbReference type="PANTHER" id="PTHR23082:SF0">
    <property type="entry name" value="GENERAL TRANSCRIPTION FACTOR 3C POLYPEPTIDE 3"/>
    <property type="match status" value="1"/>
</dbReference>
<name>D2VE24_NAEGR</name>
<dbReference type="GeneID" id="8850311"/>
<keyword evidence="4" id="KW-1185">Reference proteome</keyword>
<accession>D2VE24</accession>
<dbReference type="PANTHER" id="PTHR23082">
    <property type="entry name" value="TRANSCRIPTION INITIATION FACTOR IIIC TFIIIC , POLYPEPTIDE 3-RELATED"/>
    <property type="match status" value="1"/>
</dbReference>
<feature type="compositionally biased region" description="Low complexity" evidence="2">
    <location>
        <begin position="16"/>
        <end position="25"/>
    </location>
</feature>
<dbReference type="Proteomes" id="UP000006671">
    <property type="component" value="Unassembled WGS sequence"/>
</dbReference>
<evidence type="ECO:0000256" key="2">
    <source>
        <dbReference type="SAM" id="MobiDB-lite"/>
    </source>
</evidence>
<dbReference type="SUPFAM" id="SSF48452">
    <property type="entry name" value="TPR-like"/>
    <property type="match status" value="2"/>
</dbReference>
<dbReference type="GO" id="GO:0000127">
    <property type="term" value="C:transcription factor TFIIIC complex"/>
    <property type="evidence" value="ECO:0007669"/>
    <property type="project" value="TreeGrafter"/>
</dbReference>
<dbReference type="FunCoup" id="D2VE24">
    <property type="interactions" value="550"/>
</dbReference>
<dbReference type="InterPro" id="IPR011990">
    <property type="entry name" value="TPR-like_helical_dom_sf"/>
</dbReference>
<feature type="region of interest" description="Disordered" evidence="2">
    <location>
        <begin position="215"/>
        <end position="255"/>
    </location>
</feature>
<dbReference type="InParanoid" id="D2VE24"/>
<dbReference type="OMA" id="SSPNMKF"/>
<evidence type="ECO:0000313" key="3">
    <source>
        <dbReference type="EMBL" id="EFC45003.1"/>
    </source>
</evidence>
<dbReference type="InterPro" id="IPR019734">
    <property type="entry name" value="TPR_rpt"/>
</dbReference>
<dbReference type="Pfam" id="PF13181">
    <property type="entry name" value="TPR_8"/>
    <property type="match status" value="2"/>
</dbReference>
<reference evidence="3 4" key="1">
    <citation type="journal article" date="2010" name="Cell">
        <title>The genome of Naegleria gruberi illuminates early eukaryotic versatility.</title>
        <authorList>
            <person name="Fritz-Laylin L.K."/>
            <person name="Prochnik S.E."/>
            <person name="Ginger M.L."/>
            <person name="Dacks J.B."/>
            <person name="Carpenter M.L."/>
            <person name="Field M.C."/>
            <person name="Kuo A."/>
            <person name="Paredez A."/>
            <person name="Chapman J."/>
            <person name="Pham J."/>
            <person name="Shu S."/>
            <person name="Neupane R."/>
            <person name="Cipriano M."/>
            <person name="Mancuso J."/>
            <person name="Tu H."/>
            <person name="Salamov A."/>
            <person name="Lindquist E."/>
            <person name="Shapiro H."/>
            <person name="Lucas S."/>
            <person name="Grigoriev I.V."/>
            <person name="Cande W.Z."/>
            <person name="Fulton C."/>
            <person name="Rokhsar D.S."/>
            <person name="Dawson S.C."/>
        </authorList>
    </citation>
    <scope>NUCLEOTIDE SEQUENCE [LARGE SCALE GENOMIC DNA]</scope>
    <source>
        <strain evidence="3 4">NEG-M</strain>
    </source>
</reference>
<feature type="repeat" description="TPR" evidence="1">
    <location>
        <begin position="581"/>
        <end position="614"/>
    </location>
</feature>
<dbReference type="OrthoDB" id="9991317at2759"/>
<proteinExistence type="predicted"/>
<organism evidence="4">
    <name type="scientific">Naegleria gruberi</name>
    <name type="common">Amoeba</name>
    <dbReference type="NCBI Taxonomy" id="5762"/>
    <lineage>
        <taxon>Eukaryota</taxon>
        <taxon>Discoba</taxon>
        <taxon>Heterolobosea</taxon>
        <taxon>Tetramitia</taxon>
        <taxon>Eutetramitia</taxon>
        <taxon>Vahlkampfiidae</taxon>
        <taxon>Naegleria</taxon>
    </lineage>
</organism>
<dbReference type="GO" id="GO:0006383">
    <property type="term" value="P:transcription by RNA polymerase III"/>
    <property type="evidence" value="ECO:0007669"/>
    <property type="project" value="InterPro"/>
</dbReference>
<dbReference type="PROSITE" id="PS50005">
    <property type="entry name" value="TPR"/>
    <property type="match status" value="3"/>
</dbReference>
<dbReference type="RefSeq" id="XP_002677747.1">
    <property type="nucleotide sequence ID" value="XM_002677701.1"/>
</dbReference>
<dbReference type="EMBL" id="GG738865">
    <property type="protein sequence ID" value="EFC45003.1"/>
    <property type="molecule type" value="Genomic_DNA"/>
</dbReference>
<feature type="repeat" description="TPR" evidence="1">
    <location>
        <begin position="332"/>
        <end position="365"/>
    </location>
</feature>
<feature type="compositionally biased region" description="Polar residues" evidence="2">
    <location>
        <begin position="231"/>
        <end position="242"/>
    </location>
</feature>
<dbReference type="eggNOG" id="KOG2076">
    <property type="taxonomic scope" value="Eukaryota"/>
</dbReference>
<feature type="compositionally biased region" description="Polar residues" evidence="2">
    <location>
        <begin position="1"/>
        <end position="10"/>
    </location>
</feature>
<keyword evidence="1" id="KW-0802">TPR repeat</keyword>
<feature type="repeat" description="TPR" evidence="1">
    <location>
        <begin position="1016"/>
        <end position="1049"/>
    </location>
</feature>
<sequence length="1088" mass="124667">MPPKKNNQPKITAFISKKSSSTNESSSEEPLKLSDLLPPSLASFASSSLIEQSKEHHHGEHIQIATEHQETFQPPPSSSFLSGTPGLSLPNNDGSLLSLFGGEYLTEIIPIEQDNQHHPTTLFETNISKSLENQNAPLNISDLMMDDLHIGGIGSGVDSTPSLDELKNLDIGKYIEEQTGSATNQVQTAMQICNIFREPGNQQNSELLKQATSSLIDQQENESDDDDNRSVMTESSQVTSENYKGDDFDEIYGPDEGEGDYDYLDDILKGMLKRKKRKRAMKSKKTRKKKEDKIPKEVKEMLGEANLEFIGANFSKAVQILLEVIRVCPNISDPYHTLGLIYEELGILDKATDFYLIAGLLSPTNLEFWNRLSELCISTNKLQLAAYCLRRIYLIDPKNYNARIKQCELFMILNQPQRAINGYKSLLKQFPGDVPVVMSLAKIYYELNRVFDAIDVLQEAISRDEQRVDLTLVNMLAELFINEGWYEKAVKLIERISVQQNCPIEIMPPDISSKYAISQTYLGKLSNEKVESIFEDILKSPVAEFGDLFFSIAEMYYVVNEFRKALNVYSLLTTSEVYNKASIWLRIAECYKSLNEVDESIKYCEMVLHVIPDNVEARILLSEIYKDIGDIQKAVDVLEHSGSERAKKDLASLRKSFDKSSNGNDDDYNSDDDDSDKEGDYSSDEDTEQEKDPDFNPEDIEPSDDDINLPDDMEDEKTEEQNRTEKVKDIRIMVKKAWILHSTGQHEEFIKTALPVVLSILDLDQENPEWMKELGKRKKRIILNYDIGLKRQRKKIVDVSKEDGWTWTEALSAMGDYNLYTFIVALCKVLAYCQQNEECLRILSVLLLNSRSTRKKFTFKSHEEKQRKRQHLRYLYVAVSYNSGFYKRAYNAIRPIISDKPYSIPLLNLFNKITTRVGNILANHGFMLRLLDKHPQSVPLMLLVGHNCAMSGSHKLAIGEYFRAYRFMPNEPIISLCLGLSYLNLVMNRRTANRNLHVMQAFTFLYRYFELREGNQEAHFNLARAYHQLRLYHLATPYYKKVLELSDSGKIQPDSDLKREAAYNLSLIYKESSNYSLVEYLTEKYLTI</sequence>
<evidence type="ECO:0000313" key="4">
    <source>
        <dbReference type="Proteomes" id="UP000006671"/>
    </source>
</evidence>
<protein>
    <submittedName>
        <fullName evidence="3">Transcription factor IIIC-gamma subunit</fullName>
    </submittedName>
</protein>
<dbReference type="STRING" id="5762.D2VE24"/>
<feature type="region of interest" description="Disordered" evidence="2">
    <location>
        <begin position="654"/>
        <end position="725"/>
    </location>
</feature>
<feature type="region of interest" description="Disordered" evidence="2">
    <location>
        <begin position="1"/>
        <end position="37"/>
    </location>
</feature>